<proteinExistence type="predicted"/>
<comment type="caution">
    <text evidence="3">The sequence shown here is derived from an EMBL/GenBank/DDBJ whole genome shotgun (WGS) entry which is preliminary data.</text>
</comment>
<accession>A0A6G1BJR4</accession>
<evidence type="ECO:0000256" key="1">
    <source>
        <dbReference type="SAM" id="MobiDB-lite"/>
    </source>
</evidence>
<sequence>MSSTSVSVPKAVVAVVWTVSLVLPSPSSIDWNLAEEGNPTWRTLLLYGSPNSSAHLYFGSVGTSSVTTHSSPRPLGSNMPT</sequence>
<feature type="region of interest" description="Disordered" evidence="1">
    <location>
        <begin position="62"/>
        <end position="81"/>
    </location>
</feature>
<reference evidence="3 4" key="1">
    <citation type="submission" date="2019-11" db="EMBL/GenBank/DDBJ databases">
        <title>Whole genome sequence of Oryza granulata.</title>
        <authorList>
            <person name="Li W."/>
        </authorList>
    </citation>
    <scope>NUCLEOTIDE SEQUENCE [LARGE SCALE GENOMIC DNA]</scope>
    <source>
        <strain evidence="4">cv. Menghai</strain>
        <tissue evidence="3">Leaf</tissue>
    </source>
</reference>
<dbReference type="AlphaFoldDB" id="A0A6G1BJR4"/>
<evidence type="ECO:0000256" key="2">
    <source>
        <dbReference type="SAM" id="SignalP"/>
    </source>
</evidence>
<feature type="compositionally biased region" description="Low complexity" evidence="1">
    <location>
        <begin position="62"/>
        <end position="71"/>
    </location>
</feature>
<feature type="chain" id="PRO_5026046254" description="Secreted protein" evidence="2">
    <location>
        <begin position="25"/>
        <end position="81"/>
    </location>
</feature>
<organism evidence="3 4">
    <name type="scientific">Oryza meyeriana var. granulata</name>
    <dbReference type="NCBI Taxonomy" id="110450"/>
    <lineage>
        <taxon>Eukaryota</taxon>
        <taxon>Viridiplantae</taxon>
        <taxon>Streptophyta</taxon>
        <taxon>Embryophyta</taxon>
        <taxon>Tracheophyta</taxon>
        <taxon>Spermatophyta</taxon>
        <taxon>Magnoliopsida</taxon>
        <taxon>Liliopsida</taxon>
        <taxon>Poales</taxon>
        <taxon>Poaceae</taxon>
        <taxon>BOP clade</taxon>
        <taxon>Oryzoideae</taxon>
        <taxon>Oryzeae</taxon>
        <taxon>Oryzinae</taxon>
        <taxon>Oryza</taxon>
        <taxon>Oryza meyeriana</taxon>
    </lineage>
</organism>
<name>A0A6G1BJR4_9ORYZ</name>
<feature type="signal peptide" evidence="2">
    <location>
        <begin position="1"/>
        <end position="24"/>
    </location>
</feature>
<dbReference type="Proteomes" id="UP000479710">
    <property type="component" value="Unassembled WGS sequence"/>
</dbReference>
<keyword evidence="2" id="KW-0732">Signal</keyword>
<evidence type="ECO:0000313" key="3">
    <source>
        <dbReference type="EMBL" id="KAF0888219.1"/>
    </source>
</evidence>
<evidence type="ECO:0000313" key="4">
    <source>
        <dbReference type="Proteomes" id="UP000479710"/>
    </source>
</evidence>
<protein>
    <recommendedName>
        <fullName evidence="5">Secreted protein</fullName>
    </recommendedName>
</protein>
<gene>
    <name evidence="3" type="ORF">E2562_013674</name>
</gene>
<dbReference type="EMBL" id="SPHZ02000012">
    <property type="protein sequence ID" value="KAF0888219.1"/>
    <property type="molecule type" value="Genomic_DNA"/>
</dbReference>
<evidence type="ECO:0008006" key="5">
    <source>
        <dbReference type="Google" id="ProtNLM"/>
    </source>
</evidence>
<keyword evidence="4" id="KW-1185">Reference proteome</keyword>